<dbReference type="NCBIfam" id="TIGR01085">
    <property type="entry name" value="murE"/>
    <property type="match status" value="1"/>
</dbReference>
<dbReference type="PANTHER" id="PTHR23135:SF4">
    <property type="entry name" value="UDP-N-ACETYLMURAMOYL-L-ALANYL-D-GLUTAMATE--2,6-DIAMINOPIMELATE LIGASE MURE HOMOLOG, CHLOROPLASTIC"/>
    <property type="match status" value="1"/>
</dbReference>
<dbReference type="SUPFAM" id="SSF53623">
    <property type="entry name" value="MurD-like peptide ligases, catalytic domain"/>
    <property type="match status" value="1"/>
</dbReference>
<dbReference type="EMBL" id="CP006585">
    <property type="protein sequence ID" value="AGW12273.1"/>
    <property type="molecule type" value="Genomic_DNA"/>
</dbReference>
<dbReference type="GO" id="GO:0000287">
    <property type="term" value="F:magnesium ion binding"/>
    <property type="evidence" value="ECO:0007669"/>
    <property type="project" value="UniProtKB-UniRule"/>
</dbReference>
<feature type="short sequence motif" description="Meso-diaminopimelate recognition motif" evidence="2">
    <location>
        <begin position="410"/>
        <end position="413"/>
    </location>
</feature>
<evidence type="ECO:0000256" key="1">
    <source>
        <dbReference type="ARBA" id="ARBA00005898"/>
    </source>
</evidence>
<comment type="similarity">
    <text evidence="1 2">Belongs to the MurCDEF family. MurE subfamily.</text>
</comment>
<dbReference type="SUPFAM" id="SSF63418">
    <property type="entry name" value="MurE/MurF N-terminal domain"/>
    <property type="match status" value="1"/>
</dbReference>
<dbReference type="Gene3D" id="3.90.190.20">
    <property type="entry name" value="Mur ligase, C-terminal domain"/>
    <property type="match status" value="1"/>
</dbReference>
<reference evidence="7" key="2">
    <citation type="submission" date="2013-07" db="EMBL/GenBank/DDBJ databases">
        <authorList>
            <person name="Morais-Silva F.O."/>
            <person name="Rezende A.M."/>
            <person name="Pimentel C."/>
            <person name="Resende D.M."/>
            <person name="Santos C.I."/>
            <person name="Clemente C."/>
            <person name="de Oliveira L.M."/>
            <person name="da Silva S.M."/>
            <person name="Costa D.A."/>
            <person name="Varela-Raposo A."/>
            <person name="Horacio E.C.A."/>
            <person name="Matos M."/>
            <person name="Flores O."/>
            <person name="Ruiz J.C."/>
            <person name="Rodrigues-Pousada C."/>
        </authorList>
    </citation>
    <scope>NUCLEOTIDE SEQUENCE [LARGE SCALE GENOMIC DNA]</scope>
    <source>
        <strain evidence="7">ATCC 19364 / DSM 1382 / NCIMB 9332 / VKM B-1759</strain>
    </source>
</reference>
<dbReference type="Proteomes" id="UP000016587">
    <property type="component" value="Chromosome"/>
</dbReference>
<dbReference type="InterPro" id="IPR004101">
    <property type="entry name" value="Mur_ligase_C"/>
</dbReference>
<sequence>MNRAAISSISHDDVLTLLRQGAGLASHSGKVQAGDVFVALPSLRGSVDGAAFAAQVAAAGAVCLVAAQDARLPDDLPIPVLRTADPRAMLGELAGVRFGTQRLGFPLIGITGTNGKTSICAMLEHLFQAAGKAVGVLGTVSYRWPGVDRAASLTTPGCLELHGMLREMQDAGVEIAFMEVASHALDQQRVAGLAFDGAALTNITQDHLDYHADMEDYARTKFRLFLHTPRQDKPVALNADDAYGARLLTRLPQSVGFGLHPLVELPEDRLLQGRILEHSISGLTLECAFRGQRWILRSPMVGAHNASNLLAAMAMALQCGLSVDDLQALESFAGVCGRLERVPNARGRHVFVDYAHTPDALENVLKALDMLRRGRLLVVFGCGGNRDRGKRPLMGRAVCRYADVAVLTSDNPRREDPDAIMDDVMPGLAHCKRILRLADRREAIAAALESMDEADICIIAGKGHEDYQIIGDTKFPFSDQQVVRDVLGSVPPCA</sequence>
<keyword evidence="2" id="KW-0963">Cytoplasm</keyword>
<dbReference type="STRING" id="1121448.DGI_0350"/>
<organism evidence="6 7">
    <name type="scientific">Megalodesulfovibrio gigas (strain ATCC 19364 / DSM 1382 / NCIMB 9332 / VKM B-1759)</name>
    <name type="common">Desulfovibrio gigas</name>
    <dbReference type="NCBI Taxonomy" id="1121448"/>
    <lineage>
        <taxon>Bacteria</taxon>
        <taxon>Pseudomonadati</taxon>
        <taxon>Thermodesulfobacteriota</taxon>
        <taxon>Desulfovibrionia</taxon>
        <taxon>Desulfovibrionales</taxon>
        <taxon>Desulfovibrionaceae</taxon>
        <taxon>Megalodesulfovibrio</taxon>
    </lineage>
</organism>
<feature type="binding site" evidence="2">
    <location>
        <position position="28"/>
    </location>
    <ligand>
        <name>UDP-N-acetyl-alpha-D-muramoyl-L-alanyl-D-glutamate</name>
        <dbReference type="ChEBI" id="CHEBI:83900"/>
    </ligand>
</feature>
<comment type="cofactor">
    <cofactor evidence="2">
        <name>Mg(2+)</name>
        <dbReference type="ChEBI" id="CHEBI:18420"/>
    </cofactor>
</comment>
<reference evidence="6 7" key="1">
    <citation type="journal article" date="2013" name="J. Bacteriol.">
        <title>Roles of HynAB and Ech, the only two hydrogenases found in the model sulfate reducer Desulfovibrio gigas.</title>
        <authorList>
            <person name="Morais-Silva F.O."/>
            <person name="Santos C.I."/>
            <person name="Rodrigues R."/>
            <person name="Pereira I.A."/>
            <person name="Rodrigues-Pousada C."/>
        </authorList>
    </citation>
    <scope>NUCLEOTIDE SEQUENCE [LARGE SCALE GENOMIC DNA]</scope>
    <source>
        <strain evidence="7">ATCC 19364 / DSM 1382 / NCIMB 9332 / VKM B-1759</strain>
    </source>
</reference>
<feature type="binding site" evidence="2">
    <location>
        <begin position="154"/>
        <end position="155"/>
    </location>
    <ligand>
        <name>UDP-N-acetyl-alpha-D-muramoyl-L-alanyl-D-glutamate</name>
        <dbReference type="ChEBI" id="CHEBI:83900"/>
    </ligand>
</feature>
<name>T2G7K7_MEGG1</name>
<dbReference type="SUPFAM" id="SSF53244">
    <property type="entry name" value="MurD-like peptide ligases, peptide-binding domain"/>
    <property type="match status" value="1"/>
</dbReference>
<keyword evidence="2 3" id="KW-0133">Cell shape</keyword>
<evidence type="ECO:0000259" key="4">
    <source>
        <dbReference type="Pfam" id="PF02875"/>
    </source>
</evidence>
<evidence type="ECO:0000256" key="2">
    <source>
        <dbReference type="HAMAP-Rule" id="MF_00208"/>
    </source>
</evidence>
<comment type="PTM">
    <text evidence="2">Carboxylation is probably crucial for Mg(2+) binding and, consequently, for the gamma-phosphate positioning of ATP.</text>
</comment>
<feature type="binding site" evidence="2">
    <location>
        <position position="461"/>
    </location>
    <ligand>
        <name>meso-2,6-diaminopimelate</name>
        <dbReference type="ChEBI" id="CHEBI:57791"/>
    </ligand>
</feature>
<dbReference type="Gene3D" id="3.40.1190.10">
    <property type="entry name" value="Mur-like, catalytic domain"/>
    <property type="match status" value="1"/>
</dbReference>
<dbReference type="HAMAP" id="MF_00208">
    <property type="entry name" value="MurE"/>
    <property type="match status" value="1"/>
</dbReference>
<feature type="binding site" evidence="2">
    <location>
        <position position="189"/>
    </location>
    <ligand>
        <name>UDP-N-acetyl-alpha-D-muramoyl-L-alanyl-D-glutamate</name>
        <dbReference type="ChEBI" id="CHEBI:83900"/>
    </ligand>
</feature>
<comment type="caution">
    <text evidence="2">Lacks conserved residue(s) required for the propagation of feature annotation.</text>
</comment>
<dbReference type="eggNOG" id="COG0769">
    <property type="taxonomic scope" value="Bacteria"/>
</dbReference>
<dbReference type="Pfam" id="PF02875">
    <property type="entry name" value="Mur_ligase_C"/>
    <property type="match status" value="1"/>
</dbReference>
<feature type="binding site" evidence="2">
    <location>
        <position position="386"/>
    </location>
    <ligand>
        <name>meso-2,6-diaminopimelate</name>
        <dbReference type="ChEBI" id="CHEBI:57791"/>
    </ligand>
</feature>
<dbReference type="GO" id="GO:0071555">
    <property type="term" value="P:cell wall organization"/>
    <property type="evidence" value="ECO:0007669"/>
    <property type="project" value="UniProtKB-KW"/>
</dbReference>
<dbReference type="AlphaFoldDB" id="T2G7K7"/>
<keyword evidence="2 3" id="KW-0573">Peptidoglycan synthesis</keyword>
<dbReference type="EC" id="6.3.2.13" evidence="2"/>
<dbReference type="KEGG" id="dgg:DGI_0350"/>
<keyword evidence="2 3" id="KW-0131">Cell cycle</keyword>
<dbReference type="PANTHER" id="PTHR23135">
    <property type="entry name" value="MUR LIGASE FAMILY MEMBER"/>
    <property type="match status" value="1"/>
</dbReference>
<evidence type="ECO:0000259" key="5">
    <source>
        <dbReference type="Pfam" id="PF08245"/>
    </source>
</evidence>
<keyword evidence="2" id="KW-0067">ATP-binding</keyword>
<dbReference type="InterPro" id="IPR036615">
    <property type="entry name" value="Mur_ligase_C_dom_sf"/>
</dbReference>
<gene>
    <name evidence="2" type="primary">murE</name>
    <name evidence="6" type="ORF">DGI_0350</name>
</gene>
<evidence type="ECO:0000313" key="6">
    <source>
        <dbReference type="EMBL" id="AGW12273.1"/>
    </source>
</evidence>
<feature type="binding site" evidence="2">
    <location>
        <position position="187"/>
    </location>
    <ligand>
        <name>UDP-N-acetyl-alpha-D-muramoyl-L-alanyl-D-glutamate</name>
        <dbReference type="ChEBI" id="CHEBI:83900"/>
    </ligand>
</feature>
<protein>
    <recommendedName>
        <fullName evidence="2">UDP-N-acetylmuramoyl-L-alanyl-D-glutamate--2,6-diaminopimelate ligase</fullName>
        <ecNumber evidence="2">6.3.2.13</ecNumber>
    </recommendedName>
    <alternativeName>
        <fullName evidence="2">Meso-A2pm-adding enzyme</fullName>
    </alternativeName>
    <alternativeName>
        <fullName evidence="2">Meso-diaminopimelate-adding enzyme</fullName>
    </alternativeName>
    <alternativeName>
        <fullName evidence="2">UDP-MurNAc-L-Ala-D-Glu:meso-diaminopimelate ligase</fullName>
    </alternativeName>
    <alternativeName>
        <fullName evidence="2">UDP-MurNAc-tripeptide synthetase</fullName>
    </alternativeName>
    <alternativeName>
        <fullName evidence="2">UDP-N-acetylmuramyl-tripeptide synthetase</fullName>
    </alternativeName>
</protein>
<dbReference type="RefSeq" id="WP_021758892.1">
    <property type="nucleotide sequence ID" value="NC_022444.1"/>
</dbReference>
<evidence type="ECO:0000256" key="3">
    <source>
        <dbReference type="RuleBase" id="RU004135"/>
    </source>
</evidence>
<keyword evidence="2 3" id="KW-0961">Cell wall biogenesis/degradation</keyword>
<dbReference type="GO" id="GO:0005524">
    <property type="term" value="F:ATP binding"/>
    <property type="evidence" value="ECO:0007669"/>
    <property type="project" value="UniProtKB-UniRule"/>
</dbReference>
<feature type="modified residue" description="N6-carboxylysine" evidence="2">
    <location>
        <position position="221"/>
    </location>
</feature>
<feature type="binding site" evidence="2">
    <location>
        <begin position="112"/>
        <end position="118"/>
    </location>
    <ligand>
        <name>ATP</name>
        <dbReference type="ChEBI" id="CHEBI:30616"/>
    </ligand>
</feature>
<dbReference type="GO" id="GO:0005737">
    <property type="term" value="C:cytoplasm"/>
    <property type="evidence" value="ECO:0007669"/>
    <property type="project" value="UniProtKB-SubCell"/>
</dbReference>
<dbReference type="HOGENOM" id="CLU_022291_4_1_7"/>
<accession>T2G7K7</accession>
<dbReference type="InterPro" id="IPR005761">
    <property type="entry name" value="UDP-N-AcMur-Glu-dNH2Pim_ligase"/>
</dbReference>
<comment type="subcellular location">
    <subcellularLocation>
        <location evidence="2 3">Cytoplasm</location>
    </subcellularLocation>
</comment>
<dbReference type="Gene3D" id="3.40.1390.10">
    <property type="entry name" value="MurE/MurF, N-terminal domain"/>
    <property type="match status" value="1"/>
</dbReference>
<comment type="pathway">
    <text evidence="2 3">Cell wall biogenesis; peptidoglycan biosynthesis.</text>
</comment>
<feature type="binding site" evidence="2">
    <location>
        <begin position="410"/>
        <end position="413"/>
    </location>
    <ligand>
        <name>meso-2,6-diaminopimelate</name>
        <dbReference type="ChEBI" id="CHEBI:57791"/>
    </ligand>
</feature>
<dbReference type="UniPathway" id="UPA00219"/>
<feature type="binding site" evidence="2">
    <location>
        <position position="465"/>
    </location>
    <ligand>
        <name>meso-2,6-diaminopimelate</name>
        <dbReference type="ChEBI" id="CHEBI:57791"/>
    </ligand>
</feature>
<feature type="domain" description="Mur ligase C-terminal" evidence="4">
    <location>
        <begin position="337"/>
        <end position="463"/>
    </location>
</feature>
<dbReference type="GO" id="GO:0051301">
    <property type="term" value="P:cell division"/>
    <property type="evidence" value="ECO:0007669"/>
    <property type="project" value="UniProtKB-KW"/>
</dbReference>
<dbReference type="GO" id="GO:0008360">
    <property type="term" value="P:regulation of cell shape"/>
    <property type="evidence" value="ECO:0007669"/>
    <property type="project" value="UniProtKB-KW"/>
</dbReference>
<dbReference type="InterPro" id="IPR036565">
    <property type="entry name" value="Mur-like_cat_sf"/>
</dbReference>
<dbReference type="NCBIfam" id="NF001126">
    <property type="entry name" value="PRK00139.1-4"/>
    <property type="match status" value="1"/>
</dbReference>
<dbReference type="GO" id="GO:0009252">
    <property type="term" value="P:peptidoglycan biosynthetic process"/>
    <property type="evidence" value="ECO:0007669"/>
    <property type="project" value="UniProtKB-UniRule"/>
</dbReference>
<dbReference type="InterPro" id="IPR013221">
    <property type="entry name" value="Mur_ligase_cen"/>
</dbReference>
<dbReference type="Pfam" id="PF08245">
    <property type="entry name" value="Mur_ligase_M"/>
    <property type="match status" value="1"/>
</dbReference>
<comment type="function">
    <text evidence="2">Catalyzes the addition of meso-diaminopimelic acid to the nucleotide precursor UDP-N-acetylmuramoyl-L-alanyl-D-glutamate (UMAG) in the biosynthesis of bacterial cell-wall peptidoglycan.</text>
</comment>
<proteinExistence type="inferred from homology"/>
<keyword evidence="2 3" id="KW-0132">Cell division</keyword>
<evidence type="ECO:0000313" key="7">
    <source>
        <dbReference type="Proteomes" id="UP000016587"/>
    </source>
</evidence>
<keyword evidence="2" id="KW-0547">Nucleotide-binding</keyword>
<dbReference type="PATRIC" id="fig|1121448.10.peg.353"/>
<feature type="domain" description="Mur ligase central" evidence="5">
    <location>
        <begin position="110"/>
        <end position="316"/>
    </location>
</feature>
<keyword evidence="2" id="KW-0460">Magnesium</keyword>
<keyword evidence="7" id="KW-1185">Reference proteome</keyword>
<dbReference type="InterPro" id="IPR035911">
    <property type="entry name" value="MurE/MurF_N"/>
</dbReference>
<dbReference type="GO" id="GO:0008765">
    <property type="term" value="F:UDP-N-acetylmuramoylalanyl-D-glutamate-2,6-diaminopimelate ligase activity"/>
    <property type="evidence" value="ECO:0007669"/>
    <property type="project" value="UniProtKB-UniRule"/>
</dbReference>
<keyword evidence="2 6" id="KW-0436">Ligase</keyword>
<comment type="catalytic activity">
    <reaction evidence="2">
        <text>UDP-N-acetyl-alpha-D-muramoyl-L-alanyl-D-glutamate + meso-2,6-diaminopimelate + ATP = UDP-N-acetyl-alpha-D-muramoyl-L-alanyl-gamma-D-glutamyl-meso-2,6-diaminopimelate + ADP + phosphate + H(+)</text>
        <dbReference type="Rhea" id="RHEA:23676"/>
        <dbReference type="ChEBI" id="CHEBI:15378"/>
        <dbReference type="ChEBI" id="CHEBI:30616"/>
        <dbReference type="ChEBI" id="CHEBI:43474"/>
        <dbReference type="ChEBI" id="CHEBI:57791"/>
        <dbReference type="ChEBI" id="CHEBI:83900"/>
        <dbReference type="ChEBI" id="CHEBI:83905"/>
        <dbReference type="ChEBI" id="CHEBI:456216"/>
        <dbReference type="EC" id="6.3.2.13"/>
    </reaction>
</comment>